<dbReference type="SUPFAM" id="SSF53335">
    <property type="entry name" value="S-adenosyl-L-methionine-dependent methyltransferases"/>
    <property type="match status" value="1"/>
</dbReference>
<comment type="caution">
    <text evidence="6">The sequence shown here is derived from an EMBL/GenBank/DDBJ whole genome shotgun (WGS) entry which is preliminary data.</text>
</comment>
<name>A0ABU9C0D7_9BURK</name>
<keyword evidence="6" id="KW-0489">Methyltransferase</keyword>
<dbReference type="RefSeq" id="WP_341396926.1">
    <property type="nucleotide sequence ID" value="NZ_JBBUTI010000001.1"/>
</dbReference>
<evidence type="ECO:0000256" key="2">
    <source>
        <dbReference type="ARBA" id="ARBA00029460"/>
    </source>
</evidence>
<keyword evidence="7" id="KW-1185">Reference proteome</keyword>
<dbReference type="PROSITE" id="PS50889">
    <property type="entry name" value="S4"/>
    <property type="match status" value="1"/>
</dbReference>
<dbReference type="InterPro" id="IPR002877">
    <property type="entry name" value="RNA_MeTrfase_FtsJ_dom"/>
</dbReference>
<comment type="similarity">
    <text evidence="2">Belongs to the TlyA family.</text>
</comment>
<dbReference type="GO" id="GO:0008168">
    <property type="term" value="F:methyltransferase activity"/>
    <property type="evidence" value="ECO:0007669"/>
    <property type="project" value="UniProtKB-KW"/>
</dbReference>
<dbReference type="PANTHER" id="PTHR32319">
    <property type="entry name" value="BACTERIAL HEMOLYSIN-LIKE PROTEIN"/>
    <property type="match status" value="1"/>
</dbReference>
<accession>A0ABU9C0D7</accession>
<protein>
    <submittedName>
        <fullName evidence="6">TlyA family RNA methyltransferase</fullName>
    </submittedName>
</protein>
<dbReference type="PIRSF" id="PIRSF005578">
    <property type="entry name" value="TlyA"/>
    <property type="match status" value="1"/>
</dbReference>
<dbReference type="InterPro" id="IPR047048">
    <property type="entry name" value="TlyA"/>
</dbReference>
<dbReference type="EMBL" id="JBBUTI010000001">
    <property type="protein sequence ID" value="MEK8044765.1"/>
    <property type="molecule type" value="Genomic_DNA"/>
</dbReference>
<evidence type="ECO:0000259" key="5">
    <source>
        <dbReference type="Pfam" id="PF01728"/>
    </source>
</evidence>
<reference evidence="6 7" key="1">
    <citation type="submission" date="2024-04" db="EMBL/GenBank/DDBJ databases">
        <title>Novel species of the genus Ideonella isolated from streams.</title>
        <authorList>
            <person name="Lu H."/>
        </authorList>
    </citation>
    <scope>NUCLEOTIDE SEQUENCE [LARGE SCALE GENOMIC DNA]</scope>
    <source>
        <strain evidence="6 7">LYT19W</strain>
    </source>
</reference>
<dbReference type="CDD" id="cd00165">
    <property type="entry name" value="S4"/>
    <property type="match status" value="1"/>
</dbReference>
<dbReference type="Pfam" id="PF01728">
    <property type="entry name" value="FtsJ"/>
    <property type="match status" value="1"/>
</dbReference>
<evidence type="ECO:0000313" key="7">
    <source>
        <dbReference type="Proteomes" id="UP001379945"/>
    </source>
</evidence>
<keyword evidence="6" id="KW-0808">Transferase</keyword>
<evidence type="ECO:0000313" key="6">
    <source>
        <dbReference type="EMBL" id="MEK8044765.1"/>
    </source>
</evidence>
<dbReference type="GO" id="GO:0032259">
    <property type="term" value="P:methylation"/>
    <property type="evidence" value="ECO:0007669"/>
    <property type="project" value="UniProtKB-KW"/>
</dbReference>
<sequence length="257" mass="27049">MRADQLLVQQGLAPSRSAAQRLIEHGGVRWLGPKGWTVPRKAGEDLPEGCQFELVDDAELRWASRGGLKLEGVLRDAGLALQGGLALDVGQSTGGFTDVLLSAGCRQVVGVDVGHGQLHPRLAADPRVVALEGVNARSLSPEVLGEAWQAPGFDLITGDLSFISLSLVLPALAPLLAPGGHVLMLVKPQFELQPADIGKGGLVKHASAFARVETRLRETCVACGLTVLNWRDSPVTGGDGNREFFILAQRASAPVAP</sequence>
<dbReference type="Gene3D" id="3.40.50.150">
    <property type="entry name" value="Vaccinia Virus protein VP39"/>
    <property type="match status" value="1"/>
</dbReference>
<proteinExistence type="inferred from homology"/>
<gene>
    <name evidence="6" type="ORF">AACH00_00235</name>
</gene>
<dbReference type="InterPro" id="IPR004538">
    <property type="entry name" value="Hemolysin_A/TlyA"/>
</dbReference>
<feature type="domain" description="Ribosomal RNA methyltransferase FtsJ" evidence="5">
    <location>
        <begin position="62"/>
        <end position="249"/>
    </location>
</feature>
<dbReference type="InterPro" id="IPR029063">
    <property type="entry name" value="SAM-dependent_MTases_sf"/>
</dbReference>
<keyword evidence="1 3" id="KW-0694">RNA-binding</keyword>
<dbReference type="PANTHER" id="PTHR32319:SF0">
    <property type="entry name" value="BACTERIAL HEMOLYSIN-LIKE PROTEIN"/>
    <property type="match status" value="1"/>
</dbReference>
<dbReference type="Pfam" id="PF01479">
    <property type="entry name" value="S4"/>
    <property type="match status" value="1"/>
</dbReference>
<evidence type="ECO:0000256" key="1">
    <source>
        <dbReference type="ARBA" id="ARBA00022884"/>
    </source>
</evidence>
<dbReference type="Gene3D" id="3.10.290.10">
    <property type="entry name" value="RNA-binding S4 domain"/>
    <property type="match status" value="1"/>
</dbReference>
<evidence type="ECO:0000259" key="4">
    <source>
        <dbReference type="Pfam" id="PF01479"/>
    </source>
</evidence>
<dbReference type="InterPro" id="IPR002942">
    <property type="entry name" value="S4_RNA-bd"/>
</dbReference>
<dbReference type="Proteomes" id="UP001379945">
    <property type="component" value="Unassembled WGS sequence"/>
</dbReference>
<evidence type="ECO:0000256" key="3">
    <source>
        <dbReference type="PROSITE-ProRule" id="PRU00182"/>
    </source>
</evidence>
<organism evidence="6 7">
    <name type="scientific">Ideonella margarita</name>
    <dbReference type="NCBI Taxonomy" id="2984191"/>
    <lineage>
        <taxon>Bacteria</taxon>
        <taxon>Pseudomonadati</taxon>
        <taxon>Pseudomonadota</taxon>
        <taxon>Betaproteobacteria</taxon>
        <taxon>Burkholderiales</taxon>
        <taxon>Sphaerotilaceae</taxon>
        <taxon>Ideonella</taxon>
    </lineage>
</organism>
<feature type="domain" description="RNA-binding S4" evidence="4">
    <location>
        <begin position="1"/>
        <end position="29"/>
    </location>
</feature>
<dbReference type="InterPro" id="IPR036986">
    <property type="entry name" value="S4_RNA-bd_sf"/>
</dbReference>
<dbReference type="SUPFAM" id="SSF55174">
    <property type="entry name" value="Alpha-L RNA-binding motif"/>
    <property type="match status" value="1"/>
</dbReference>